<dbReference type="KEGG" id="foc:113215835"/>
<name>A0A9C6TYI5_FRAOC</name>
<gene>
    <name evidence="4" type="primary">LOC113215835</name>
</gene>
<sequence length="568" mass="64027">MAEKCNYRDLKDELIRDRIIVGILNAQLSAAMQMDENIDLPKTKERVLQAEGVSRQLPTLRNGRGDAGTAQVHAAYSNKGKGKKPFKSNPNPKFKPQDKKTPQSQSKYPAFCWKCGERPSHPFSECPAKNTICAKCRRKGHRTSMCKAKVNELNVEDEPHAEEVTYYLDRIEATPSKALRVNITSNNKVVCWKLDCGADIPILGNKHLELFKPIEIVPPNCKVLLAGNVPAKITGKIKVNFSWKGVTYNSWVYIMPNQKEPLLSRDLAIRMGLISVAPEVLSVSQVSKKPEESFPEVFEGLGLMGEDYLIRLEKGAIPYAVTQSRRISVPLFEPTKKAIKELIQLGAIEEVSKPTPWCAAAVPVLKPDGSVRITVDYTQLNKYVLRECHEMPTVDECLATIGKEAKLFSKLDAKWGYWQVQLSPKCRQLTTFITPFGRFQWRRMPMGLKSSGEVYKSRKVKALQGLEGVINHVDDDLIWGRDIEEHDNRLLKVLQTYKSAGITLNKSKCQFRVPECNFLGQRVSADGIKPGEEKIKDILNMPVPKDETAIRSFLSSARYHLKVKTNHN</sequence>
<dbReference type="InterPro" id="IPR043128">
    <property type="entry name" value="Rev_trsase/Diguanyl_cyclase"/>
</dbReference>
<dbReference type="Gene3D" id="3.10.10.10">
    <property type="entry name" value="HIV Type 1 Reverse Transcriptase, subunit A, domain 1"/>
    <property type="match status" value="1"/>
</dbReference>
<dbReference type="OrthoDB" id="2286242at2759"/>
<dbReference type="PANTHER" id="PTHR37984">
    <property type="entry name" value="PROTEIN CBG26694"/>
    <property type="match status" value="1"/>
</dbReference>
<feature type="region of interest" description="Disordered" evidence="1">
    <location>
        <begin position="75"/>
        <end position="105"/>
    </location>
</feature>
<dbReference type="InterPro" id="IPR043502">
    <property type="entry name" value="DNA/RNA_pol_sf"/>
</dbReference>
<evidence type="ECO:0000313" key="4">
    <source>
        <dbReference type="RefSeq" id="XP_052119604.1"/>
    </source>
</evidence>
<protein>
    <submittedName>
        <fullName evidence="4">Uncharacterized protein LOC113215835</fullName>
    </submittedName>
</protein>
<dbReference type="InterPro" id="IPR000477">
    <property type="entry name" value="RT_dom"/>
</dbReference>
<dbReference type="PANTHER" id="PTHR37984:SF9">
    <property type="entry name" value="INTEGRASE CATALYTIC DOMAIN-CONTAINING PROTEIN"/>
    <property type="match status" value="1"/>
</dbReference>
<evidence type="ECO:0000259" key="2">
    <source>
        <dbReference type="PROSITE" id="PS50878"/>
    </source>
</evidence>
<dbReference type="InterPro" id="IPR050951">
    <property type="entry name" value="Retrovirus_Pol_polyprotein"/>
</dbReference>
<keyword evidence="3" id="KW-1185">Reference proteome</keyword>
<evidence type="ECO:0000313" key="3">
    <source>
        <dbReference type="Proteomes" id="UP000504606"/>
    </source>
</evidence>
<feature type="domain" description="Reverse transcriptase" evidence="2">
    <location>
        <begin position="345"/>
        <end position="523"/>
    </location>
</feature>
<dbReference type="RefSeq" id="XP_052119604.1">
    <property type="nucleotide sequence ID" value="XM_052263644.1"/>
</dbReference>
<dbReference type="Pfam" id="PF00078">
    <property type="entry name" value="RVT_1"/>
    <property type="match status" value="1"/>
</dbReference>
<dbReference type="AlphaFoldDB" id="A0A9C6TYI5"/>
<dbReference type="Proteomes" id="UP000504606">
    <property type="component" value="Unplaced"/>
</dbReference>
<dbReference type="GeneID" id="113215835"/>
<evidence type="ECO:0000256" key="1">
    <source>
        <dbReference type="SAM" id="MobiDB-lite"/>
    </source>
</evidence>
<dbReference type="PROSITE" id="PS50878">
    <property type="entry name" value="RT_POL"/>
    <property type="match status" value="1"/>
</dbReference>
<organism evidence="3 4">
    <name type="scientific">Frankliniella occidentalis</name>
    <name type="common">Western flower thrips</name>
    <name type="synonym">Euthrips occidentalis</name>
    <dbReference type="NCBI Taxonomy" id="133901"/>
    <lineage>
        <taxon>Eukaryota</taxon>
        <taxon>Metazoa</taxon>
        <taxon>Ecdysozoa</taxon>
        <taxon>Arthropoda</taxon>
        <taxon>Hexapoda</taxon>
        <taxon>Insecta</taxon>
        <taxon>Pterygota</taxon>
        <taxon>Neoptera</taxon>
        <taxon>Paraneoptera</taxon>
        <taxon>Thysanoptera</taxon>
        <taxon>Terebrantia</taxon>
        <taxon>Thripoidea</taxon>
        <taxon>Thripidae</taxon>
        <taxon>Frankliniella</taxon>
    </lineage>
</organism>
<dbReference type="CDD" id="cd01647">
    <property type="entry name" value="RT_LTR"/>
    <property type="match status" value="1"/>
</dbReference>
<reference evidence="4" key="1">
    <citation type="submission" date="2025-08" db="UniProtKB">
        <authorList>
            <consortium name="RefSeq"/>
        </authorList>
    </citation>
    <scope>IDENTIFICATION</scope>
    <source>
        <tissue evidence="4">Whole organism</tissue>
    </source>
</reference>
<dbReference type="GO" id="GO:0071897">
    <property type="term" value="P:DNA biosynthetic process"/>
    <property type="evidence" value="ECO:0007669"/>
    <property type="project" value="UniProtKB-ARBA"/>
</dbReference>
<accession>A0A9C6TYI5</accession>
<dbReference type="Gene3D" id="3.30.70.270">
    <property type="match status" value="1"/>
</dbReference>
<proteinExistence type="predicted"/>
<dbReference type="SUPFAM" id="SSF56672">
    <property type="entry name" value="DNA/RNA polymerases"/>
    <property type="match status" value="1"/>
</dbReference>